<keyword evidence="2" id="KW-0408">Iron</keyword>
<feature type="domain" description="4Fe-4S ferredoxin-type" evidence="4">
    <location>
        <begin position="289"/>
        <end position="316"/>
    </location>
</feature>
<gene>
    <name evidence="5" type="ORF">GEOBRER4_n1787</name>
</gene>
<dbReference type="CDD" id="cd19100">
    <property type="entry name" value="AKR_unchar"/>
    <property type="match status" value="1"/>
</dbReference>
<dbReference type="GO" id="GO:0046872">
    <property type="term" value="F:metal ion binding"/>
    <property type="evidence" value="ECO:0007669"/>
    <property type="project" value="UniProtKB-KW"/>
</dbReference>
<dbReference type="KEGG" id="gbn:GEOBRER4_17180"/>
<keyword evidence="1" id="KW-0479">Metal-binding</keyword>
<dbReference type="PROSITE" id="PS00198">
    <property type="entry name" value="4FE4S_FER_1"/>
    <property type="match status" value="1"/>
</dbReference>
<reference evidence="5 6" key="1">
    <citation type="submission" date="2020-06" db="EMBL/GenBank/DDBJ databases">
        <title>Interaction of electrochemicaly active bacteria, Geobacter bremensis R4 on different carbon anode.</title>
        <authorList>
            <person name="Meng L."/>
            <person name="Yoshida N."/>
        </authorList>
    </citation>
    <scope>NUCLEOTIDE SEQUENCE [LARGE SCALE GENOMIC DNA]</scope>
    <source>
        <strain evidence="5 6">R4</strain>
    </source>
</reference>
<accession>A0A6S6M059</accession>
<dbReference type="PRINTS" id="PR00069">
    <property type="entry name" value="ALDKETRDTASE"/>
</dbReference>
<protein>
    <submittedName>
        <fullName evidence="5">Ferredoxin</fullName>
    </submittedName>
</protein>
<dbReference type="RefSeq" id="WP_185245060.1">
    <property type="nucleotide sequence ID" value="NZ_AP023213.1"/>
</dbReference>
<dbReference type="PANTHER" id="PTHR43312">
    <property type="entry name" value="D-THREO-ALDOSE 1-DEHYDROGENASE"/>
    <property type="match status" value="1"/>
</dbReference>
<dbReference type="AlphaFoldDB" id="A0A6S6M059"/>
<dbReference type="InterPro" id="IPR020471">
    <property type="entry name" value="AKR"/>
</dbReference>
<dbReference type="GO" id="GO:0016491">
    <property type="term" value="F:oxidoreductase activity"/>
    <property type="evidence" value="ECO:0007669"/>
    <property type="project" value="InterPro"/>
</dbReference>
<dbReference type="InterPro" id="IPR023210">
    <property type="entry name" value="NADP_OxRdtase_dom"/>
</dbReference>
<feature type="domain" description="4Fe-4S ferredoxin-type" evidence="4">
    <location>
        <begin position="260"/>
        <end position="288"/>
    </location>
</feature>
<dbReference type="InterPro" id="IPR036812">
    <property type="entry name" value="NAD(P)_OxRdtase_dom_sf"/>
</dbReference>
<organism evidence="5 6">
    <name type="scientific">Citrifermentans bremense</name>
    <dbReference type="NCBI Taxonomy" id="60035"/>
    <lineage>
        <taxon>Bacteria</taxon>
        <taxon>Pseudomonadati</taxon>
        <taxon>Thermodesulfobacteriota</taxon>
        <taxon>Desulfuromonadia</taxon>
        <taxon>Geobacterales</taxon>
        <taxon>Geobacteraceae</taxon>
        <taxon>Citrifermentans</taxon>
    </lineage>
</organism>
<dbReference type="Pfam" id="PF00248">
    <property type="entry name" value="Aldo_ket_red"/>
    <property type="match status" value="1"/>
</dbReference>
<evidence type="ECO:0000313" key="6">
    <source>
        <dbReference type="Proteomes" id="UP000515472"/>
    </source>
</evidence>
<dbReference type="InterPro" id="IPR017900">
    <property type="entry name" value="4Fe4S_Fe_S_CS"/>
</dbReference>
<dbReference type="GO" id="GO:0051536">
    <property type="term" value="F:iron-sulfur cluster binding"/>
    <property type="evidence" value="ECO:0007669"/>
    <property type="project" value="UniProtKB-KW"/>
</dbReference>
<evidence type="ECO:0000256" key="1">
    <source>
        <dbReference type="ARBA" id="ARBA00022723"/>
    </source>
</evidence>
<dbReference type="Gene3D" id="3.30.70.20">
    <property type="match status" value="1"/>
</dbReference>
<dbReference type="InterPro" id="IPR053135">
    <property type="entry name" value="AKR2_Oxidoreductase"/>
</dbReference>
<dbReference type="Proteomes" id="UP000515472">
    <property type="component" value="Chromosome"/>
</dbReference>
<dbReference type="SUPFAM" id="SSF51430">
    <property type="entry name" value="NAD(P)-linked oxidoreductase"/>
    <property type="match status" value="1"/>
</dbReference>
<dbReference type="PANTHER" id="PTHR43312:SF1">
    <property type="entry name" value="NADP-DEPENDENT OXIDOREDUCTASE DOMAIN-CONTAINING PROTEIN"/>
    <property type="match status" value="1"/>
</dbReference>
<dbReference type="Gene3D" id="3.20.20.100">
    <property type="entry name" value="NADP-dependent oxidoreductase domain"/>
    <property type="match status" value="1"/>
</dbReference>
<dbReference type="SUPFAM" id="SSF54862">
    <property type="entry name" value="4Fe-4S ferredoxins"/>
    <property type="match status" value="1"/>
</dbReference>
<name>A0A6S6M059_9BACT</name>
<keyword evidence="3" id="KW-0411">Iron-sulfur</keyword>
<keyword evidence="6" id="KW-1185">Reference proteome</keyword>
<evidence type="ECO:0000256" key="3">
    <source>
        <dbReference type="ARBA" id="ARBA00023014"/>
    </source>
</evidence>
<evidence type="ECO:0000259" key="4">
    <source>
        <dbReference type="PROSITE" id="PS51379"/>
    </source>
</evidence>
<dbReference type="EMBL" id="AP023213">
    <property type="protein sequence ID" value="BCG46968.1"/>
    <property type="molecule type" value="Genomic_DNA"/>
</dbReference>
<sequence length="316" mass="33879">MNKVRLGCTGLEINPLVFGTLPLGPLQAALSPEEGGRLIRYALERGVNLLDTAELYQTYPHILSALSGFEGEVHIASKTHANTAEQARAHVERALSALELERLDIVHLHGARVADPFAERPEVIETLLRMKEEGKIAHVGLSSHFVSAIRKSVQHPEIEVVHPLINRAGMGIIDGTQAEMADVIAACADAGKGVYAMKALAGGNLISSARESLRYVLGLQGVHGVALGMLSEAEIDGNLALFHDDSADEALWEKLEGRRRKLAIMEAFCKGCGACVPACTNDALKLVDGKAVVDEEQCILCGYCGAACPEFMIRVV</sequence>
<proteinExistence type="predicted"/>
<evidence type="ECO:0000256" key="2">
    <source>
        <dbReference type="ARBA" id="ARBA00023004"/>
    </source>
</evidence>
<dbReference type="InterPro" id="IPR017896">
    <property type="entry name" value="4Fe4S_Fe-S-bd"/>
</dbReference>
<evidence type="ECO:0000313" key="5">
    <source>
        <dbReference type="EMBL" id="BCG46968.1"/>
    </source>
</evidence>
<dbReference type="Pfam" id="PF12838">
    <property type="entry name" value="Fer4_7"/>
    <property type="match status" value="1"/>
</dbReference>
<dbReference type="PROSITE" id="PS51379">
    <property type="entry name" value="4FE4S_FER_2"/>
    <property type="match status" value="2"/>
</dbReference>